<organism evidence="2 3">
    <name type="scientific">Nocardia vinacea</name>
    <dbReference type="NCBI Taxonomy" id="96468"/>
    <lineage>
        <taxon>Bacteria</taxon>
        <taxon>Bacillati</taxon>
        <taxon>Actinomycetota</taxon>
        <taxon>Actinomycetes</taxon>
        <taxon>Mycobacteriales</taxon>
        <taxon>Nocardiaceae</taxon>
        <taxon>Nocardia</taxon>
    </lineage>
</organism>
<accession>A0ABZ1YHR1</accession>
<name>A0ABZ1YHR1_9NOCA</name>
<proteinExistence type="predicted"/>
<dbReference type="EMBL" id="CP109441">
    <property type="protein sequence ID" value="WUV42759.1"/>
    <property type="molecule type" value="Genomic_DNA"/>
</dbReference>
<dbReference type="Proteomes" id="UP001432062">
    <property type="component" value="Chromosome"/>
</dbReference>
<evidence type="ECO:0000313" key="2">
    <source>
        <dbReference type="EMBL" id="WUV42759.1"/>
    </source>
</evidence>
<protein>
    <submittedName>
        <fullName evidence="2">Uncharacterized protein</fullName>
    </submittedName>
</protein>
<feature type="transmembrane region" description="Helical" evidence="1">
    <location>
        <begin position="37"/>
        <end position="58"/>
    </location>
</feature>
<keyword evidence="1" id="KW-0812">Transmembrane</keyword>
<keyword evidence="1" id="KW-0472">Membrane</keyword>
<evidence type="ECO:0000256" key="1">
    <source>
        <dbReference type="SAM" id="Phobius"/>
    </source>
</evidence>
<dbReference type="RefSeq" id="WP_329405367.1">
    <property type="nucleotide sequence ID" value="NZ_CP109441.1"/>
</dbReference>
<keyword evidence="1" id="KW-1133">Transmembrane helix</keyword>
<reference evidence="2" key="1">
    <citation type="submission" date="2022-10" db="EMBL/GenBank/DDBJ databases">
        <title>The complete genomes of actinobacterial strains from the NBC collection.</title>
        <authorList>
            <person name="Joergensen T.S."/>
            <person name="Alvarez Arevalo M."/>
            <person name="Sterndorff E.B."/>
            <person name="Faurdal D."/>
            <person name="Vuksanovic O."/>
            <person name="Mourched A.-S."/>
            <person name="Charusanti P."/>
            <person name="Shaw S."/>
            <person name="Blin K."/>
            <person name="Weber T."/>
        </authorList>
    </citation>
    <scope>NUCLEOTIDE SEQUENCE</scope>
    <source>
        <strain evidence="2">NBC_01482</strain>
    </source>
</reference>
<keyword evidence="3" id="KW-1185">Reference proteome</keyword>
<evidence type="ECO:0000313" key="3">
    <source>
        <dbReference type="Proteomes" id="UP001432062"/>
    </source>
</evidence>
<sequence>MTTSMVIAAILVTAYVRRRYFPPHTGSVLMLRSIEEMAYLGAGIGLVVWAVVNVAAALR</sequence>
<gene>
    <name evidence="2" type="ORF">OG563_26305</name>
</gene>